<dbReference type="Proteomes" id="UP001319827">
    <property type="component" value="Chromosome"/>
</dbReference>
<sequence length="101" mass="11705">MYSLSFLGEMVMIFAQVISLIITVYIYIVVARAIISWVNPDPYNPIVRFLHNATDPVLYRIRRVLPLQFGGFDFSPILLLVGLYFVQRVVWLVLQRLAMSL</sequence>
<dbReference type="Pfam" id="PF02325">
    <property type="entry name" value="CCB3_YggT"/>
    <property type="match status" value="1"/>
</dbReference>
<name>A0ABN6E0P5_9BACT</name>
<feature type="transmembrane region" description="Helical" evidence="2">
    <location>
        <begin position="12"/>
        <end position="35"/>
    </location>
</feature>
<dbReference type="EMBL" id="AP024355">
    <property type="protein sequence ID" value="BCR05930.1"/>
    <property type="molecule type" value="Genomic_DNA"/>
</dbReference>
<evidence type="ECO:0008006" key="5">
    <source>
        <dbReference type="Google" id="ProtNLM"/>
    </source>
</evidence>
<keyword evidence="2" id="KW-0812">Transmembrane</keyword>
<accession>A0ABN6E0P5</accession>
<evidence type="ECO:0000256" key="2">
    <source>
        <dbReference type="SAM" id="Phobius"/>
    </source>
</evidence>
<keyword evidence="4" id="KW-1185">Reference proteome</keyword>
<comment type="similarity">
    <text evidence="1">Belongs to the YggT family.</text>
</comment>
<keyword evidence="2" id="KW-0472">Membrane</keyword>
<gene>
    <name evidence="3" type="ORF">DESUT3_29990</name>
</gene>
<dbReference type="PANTHER" id="PTHR33219:SF14">
    <property type="entry name" value="PROTEIN COFACTOR ASSEMBLY OF COMPLEX C SUBUNIT B CCB3, CHLOROPLASTIC-RELATED"/>
    <property type="match status" value="1"/>
</dbReference>
<protein>
    <recommendedName>
        <fullName evidence="5">YggT family protein</fullName>
    </recommendedName>
</protein>
<reference evidence="3 4" key="2">
    <citation type="journal article" date="2021" name="Int. J. Syst. Evol. Microbiol.">
        <title>Isolation and Polyphasic Characterization of Desulfuromonas versatilis sp. Nov., an Electrogenic Bacteria Capable of Versatile Metabolism Isolated from a Graphene Oxide-Reducing Enrichment Culture.</title>
        <authorList>
            <person name="Xie L."/>
            <person name="Yoshida N."/>
            <person name="Ishii S."/>
            <person name="Meng L."/>
        </authorList>
    </citation>
    <scope>NUCLEOTIDE SEQUENCE [LARGE SCALE GENOMIC DNA]</scope>
    <source>
        <strain evidence="3 4">NIT-T3</strain>
    </source>
</reference>
<evidence type="ECO:0000313" key="3">
    <source>
        <dbReference type="EMBL" id="BCR05930.1"/>
    </source>
</evidence>
<reference evidence="3 4" key="1">
    <citation type="journal article" date="2016" name="C (Basel)">
        <title>Selective Growth of and Electricity Production by Marine Exoelectrogenic Bacteria in Self-Aggregated Hydrogel of Microbially Reduced Graphene Oxide.</title>
        <authorList>
            <person name="Yoshida N."/>
            <person name="Goto Y."/>
            <person name="Miyata Y."/>
        </authorList>
    </citation>
    <scope>NUCLEOTIDE SEQUENCE [LARGE SCALE GENOMIC DNA]</scope>
    <source>
        <strain evidence="3 4">NIT-T3</strain>
    </source>
</reference>
<evidence type="ECO:0000313" key="4">
    <source>
        <dbReference type="Proteomes" id="UP001319827"/>
    </source>
</evidence>
<dbReference type="PANTHER" id="PTHR33219">
    <property type="entry name" value="YLMG HOMOLOG PROTEIN 2, CHLOROPLASTIC"/>
    <property type="match status" value="1"/>
</dbReference>
<evidence type="ECO:0000256" key="1">
    <source>
        <dbReference type="ARBA" id="ARBA00010894"/>
    </source>
</evidence>
<proteinExistence type="inferred from homology"/>
<keyword evidence="2" id="KW-1133">Transmembrane helix</keyword>
<dbReference type="InterPro" id="IPR003425">
    <property type="entry name" value="CCB3/YggT"/>
</dbReference>
<feature type="transmembrane region" description="Helical" evidence="2">
    <location>
        <begin position="74"/>
        <end position="94"/>
    </location>
</feature>
<organism evidence="3 4">
    <name type="scientific">Desulfuromonas versatilis</name>
    <dbReference type="NCBI Taxonomy" id="2802975"/>
    <lineage>
        <taxon>Bacteria</taxon>
        <taxon>Pseudomonadati</taxon>
        <taxon>Thermodesulfobacteriota</taxon>
        <taxon>Desulfuromonadia</taxon>
        <taxon>Desulfuromonadales</taxon>
        <taxon>Desulfuromonadaceae</taxon>
        <taxon>Desulfuromonas</taxon>
    </lineage>
</organism>